<dbReference type="Pfam" id="PF09719">
    <property type="entry name" value="C_GCAxxG_C_C"/>
    <property type="match status" value="1"/>
</dbReference>
<dbReference type="EMBL" id="CR522870">
    <property type="protein sequence ID" value="CAG34995.1"/>
    <property type="molecule type" value="Genomic_DNA"/>
</dbReference>
<dbReference type="Proteomes" id="UP000000602">
    <property type="component" value="Chromosome"/>
</dbReference>
<sequence length="151" mass="16032">MLDDIGMQVMELGAQGYCCTQIMVLLALDEMDRENPDLVRAASGFCNGMGDGTGPCGVYAGANLLLGLYAGKGLAMEQADGKLALMLEEFAQWFVSRTSAHAGIRCLDILDGSTPQMNTSLCGSLLADAHGRVREILLDNGCDPTEGRELL</sequence>
<dbReference type="InterPro" id="IPR010181">
    <property type="entry name" value="CGCAxxGCC_motif"/>
</dbReference>
<accession>Q6ARN0</accession>
<organism evidence="1 2">
    <name type="scientific">Desulfotalea psychrophila (strain LSv54 / DSM 12343)</name>
    <dbReference type="NCBI Taxonomy" id="177439"/>
    <lineage>
        <taxon>Bacteria</taxon>
        <taxon>Pseudomonadati</taxon>
        <taxon>Thermodesulfobacteriota</taxon>
        <taxon>Desulfobulbia</taxon>
        <taxon>Desulfobulbales</taxon>
        <taxon>Desulfocapsaceae</taxon>
        <taxon>Desulfotalea</taxon>
    </lineage>
</organism>
<keyword evidence="2" id="KW-1185">Reference proteome</keyword>
<dbReference type="STRING" id="177439.DP0266"/>
<dbReference type="AlphaFoldDB" id="Q6ARN0"/>
<protein>
    <recommendedName>
        <fullName evidence="3">C_GCAxxG_C_C family protein</fullName>
    </recommendedName>
</protein>
<dbReference type="NCBIfam" id="NF045669">
    <property type="entry name" value="DVU1555_fam_CGA"/>
    <property type="match status" value="1"/>
</dbReference>
<evidence type="ECO:0000313" key="1">
    <source>
        <dbReference type="EMBL" id="CAG34995.1"/>
    </source>
</evidence>
<dbReference type="OrthoDB" id="163426at2"/>
<name>Q6ARN0_DESPS</name>
<evidence type="ECO:0000313" key="2">
    <source>
        <dbReference type="Proteomes" id="UP000000602"/>
    </source>
</evidence>
<evidence type="ECO:0008006" key="3">
    <source>
        <dbReference type="Google" id="ProtNLM"/>
    </source>
</evidence>
<gene>
    <name evidence="1" type="ordered locus">DP0266</name>
</gene>
<dbReference type="KEGG" id="dps:DP0266"/>
<dbReference type="RefSeq" id="WP_011187511.1">
    <property type="nucleotide sequence ID" value="NC_006138.1"/>
</dbReference>
<proteinExistence type="predicted"/>
<dbReference type="eggNOG" id="ENOG5032ZHX">
    <property type="taxonomic scope" value="Bacteria"/>
</dbReference>
<dbReference type="HOGENOM" id="CLU_091283_4_0_7"/>
<reference evidence="2" key="1">
    <citation type="journal article" date="2004" name="Environ. Microbiol.">
        <title>The genome of Desulfotalea psychrophila, a sulfate-reducing bacterium from permanently cold Arctic sediments.</title>
        <authorList>
            <person name="Rabus R."/>
            <person name="Ruepp A."/>
            <person name="Frickey T."/>
            <person name="Rattei T."/>
            <person name="Fartmann B."/>
            <person name="Stark M."/>
            <person name="Bauer M."/>
            <person name="Zibat A."/>
            <person name="Lombardot T."/>
            <person name="Becker I."/>
            <person name="Amann J."/>
            <person name="Gellner K."/>
            <person name="Teeling H."/>
            <person name="Leuschner W.D."/>
            <person name="Gloeckner F.-O."/>
            <person name="Lupas A.N."/>
            <person name="Amann R."/>
            <person name="Klenk H.-P."/>
        </authorList>
    </citation>
    <scope>NUCLEOTIDE SEQUENCE [LARGE SCALE GENOMIC DNA]</scope>
    <source>
        <strain evidence="2">DSM 12343 / LSv54</strain>
    </source>
</reference>